<dbReference type="InterPro" id="IPR020904">
    <property type="entry name" value="Sc_DH/Rdtase_CS"/>
</dbReference>
<dbReference type="InterPro" id="IPR002347">
    <property type="entry name" value="SDR_fam"/>
</dbReference>
<dbReference type="InterPro" id="IPR057326">
    <property type="entry name" value="KR_dom"/>
</dbReference>
<dbReference type="SMART" id="SM00822">
    <property type="entry name" value="PKS_KR"/>
    <property type="match status" value="1"/>
</dbReference>
<evidence type="ECO:0000256" key="1">
    <source>
        <dbReference type="ARBA" id="ARBA00006484"/>
    </source>
</evidence>
<organism evidence="4 5">
    <name type="scientific">Streptomyces bathyalis</name>
    <dbReference type="NCBI Taxonomy" id="2710756"/>
    <lineage>
        <taxon>Bacteria</taxon>
        <taxon>Bacillati</taxon>
        <taxon>Actinomycetota</taxon>
        <taxon>Actinomycetes</taxon>
        <taxon>Kitasatosporales</taxon>
        <taxon>Streptomycetaceae</taxon>
        <taxon>Streptomyces</taxon>
    </lineage>
</organism>
<sequence length="259" mass="26732">MTGPAVVESPRALVTGAAGGIGAAIARRLHRDGARVVLADQRQDRLADVAAQLGPPEEVAPLAVDLRDRESLPGFVDAAREVWSGLDILVNAAGLYPSTPLLDMADDSWDTVLDVNLSAVFSLSRSFAQRLVEEGRGGHIVNISSGASTRARRGAAHYCVSKAGLDMLTKAFALEMAQHEISVNAVSPGFIEVSSEVNPLGADYVRSIRGGQPWPRAGTPEDVAGAVAFLCGPDAGWITGASLSVDGGAGTGNAALPLS</sequence>
<dbReference type="GO" id="GO:0016491">
    <property type="term" value="F:oxidoreductase activity"/>
    <property type="evidence" value="ECO:0007669"/>
    <property type="project" value="UniProtKB-KW"/>
</dbReference>
<keyword evidence="2" id="KW-0560">Oxidoreductase</keyword>
<dbReference type="PRINTS" id="PR00081">
    <property type="entry name" value="GDHRDH"/>
</dbReference>
<dbReference type="PANTHER" id="PTHR43639">
    <property type="entry name" value="OXIDOREDUCTASE, SHORT-CHAIN DEHYDROGENASE/REDUCTASE FAMILY (AFU_ORTHOLOGUE AFUA_5G02870)"/>
    <property type="match status" value="1"/>
</dbReference>
<keyword evidence="5" id="KW-1185">Reference proteome</keyword>
<reference evidence="5" key="1">
    <citation type="submission" date="2020-02" db="EMBL/GenBank/DDBJ databases">
        <title>Streptomyces sp. ASO4wet.</title>
        <authorList>
            <person name="Risdian C."/>
            <person name="Landwehr W."/>
            <person name="Schupp P."/>
            <person name="Wink J."/>
        </authorList>
    </citation>
    <scope>NUCLEOTIDE SEQUENCE [LARGE SCALE GENOMIC DNA]</scope>
    <source>
        <strain evidence="5">ASO4wet</strain>
    </source>
</reference>
<gene>
    <name evidence="4" type="ORF">G4Z16_31675</name>
</gene>
<dbReference type="FunFam" id="3.40.50.720:FF:000084">
    <property type="entry name" value="Short-chain dehydrogenase reductase"/>
    <property type="match status" value="1"/>
</dbReference>
<evidence type="ECO:0000313" key="4">
    <source>
        <dbReference type="EMBL" id="QPP10234.1"/>
    </source>
</evidence>
<dbReference type="Gene3D" id="3.40.50.720">
    <property type="entry name" value="NAD(P)-binding Rossmann-like Domain"/>
    <property type="match status" value="1"/>
</dbReference>
<evidence type="ECO:0000313" key="5">
    <source>
        <dbReference type="Proteomes" id="UP000595046"/>
    </source>
</evidence>
<dbReference type="Proteomes" id="UP000595046">
    <property type="component" value="Chromosome"/>
</dbReference>
<comment type="similarity">
    <text evidence="1">Belongs to the short-chain dehydrogenases/reductases (SDR) family.</text>
</comment>
<dbReference type="InterPro" id="IPR036291">
    <property type="entry name" value="NAD(P)-bd_dom_sf"/>
</dbReference>
<dbReference type="KEGG" id="sbat:G4Z16_31675"/>
<dbReference type="RefSeq" id="WP_197353994.1">
    <property type="nucleotide sequence ID" value="NZ_CP048882.1"/>
</dbReference>
<evidence type="ECO:0000256" key="2">
    <source>
        <dbReference type="ARBA" id="ARBA00023002"/>
    </source>
</evidence>
<dbReference type="CDD" id="cd05233">
    <property type="entry name" value="SDR_c"/>
    <property type="match status" value="1"/>
</dbReference>
<protein>
    <submittedName>
        <fullName evidence="4">SDR family oxidoreductase</fullName>
    </submittedName>
</protein>
<dbReference type="AlphaFoldDB" id="A0A7T1TC76"/>
<evidence type="ECO:0000259" key="3">
    <source>
        <dbReference type="SMART" id="SM00822"/>
    </source>
</evidence>
<dbReference type="EMBL" id="CP048882">
    <property type="protein sequence ID" value="QPP10234.1"/>
    <property type="molecule type" value="Genomic_DNA"/>
</dbReference>
<proteinExistence type="inferred from homology"/>
<dbReference type="Pfam" id="PF13561">
    <property type="entry name" value="adh_short_C2"/>
    <property type="match status" value="1"/>
</dbReference>
<dbReference type="PRINTS" id="PR00080">
    <property type="entry name" value="SDRFAMILY"/>
</dbReference>
<dbReference type="PROSITE" id="PS00061">
    <property type="entry name" value="ADH_SHORT"/>
    <property type="match status" value="1"/>
</dbReference>
<name>A0A7T1TC76_9ACTN</name>
<dbReference type="PANTHER" id="PTHR43639:SF1">
    <property type="entry name" value="SHORT-CHAIN DEHYDROGENASE_REDUCTASE FAMILY PROTEIN"/>
    <property type="match status" value="1"/>
</dbReference>
<feature type="domain" description="Ketoreductase" evidence="3">
    <location>
        <begin position="10"/>
        <end position="189"/>
    </location>
</feature>
<dbReference type="SUPFAM" id="SSF51735">
    <property type="entry name" value="NAD(P)-binding Rossmann-fold domains"/>
    <property type="match status" value="1"/>
</dbReference>
<accession>A0A7T1TC76</accession>